<dbReference type="InterPro" id="IPR018490">
    <property type="entry name" value="cNMP-bd_dom_sf"/>
</dbReference>
<evidence type="ECO:0000313" key="14">
    <source>
        <dbReference type="Proteomes" id="UP000019478"/>
    </source>
</evidence>
<dbReference type="SUPFAM" id="SSF51206">
    <property type="entry name" value="cAMP-binding domain-like"/>
    <property type="match status" value="2"/>
</dbReference>
<dbReference type="HOGENOM" id="CLU_018310_0_1_1"/>
<dbReference type="InterPro" id="IPR018488">
    <property type="entry name" value="cNMP-bd_CS"/>
</dbReference>
<comment type="subunit">
    <text evidence="8 9">Tetramer, composed of 2 regulatory (R) and 2 catalytic (C) subunits. In the presence of cAMP it dissociates into 2 active monomeric C subunits and an R dimer.</text>
</comment>
<dbReference type="PRINTS" id="PR00103">
    <property type="entry name" value="CAMPKINASE"/>
</dbReference>
<dbReference type="FunFam" id="2.60.120.10:FF:000039">
    <property type="entry name" value="cAMP-dependent protein kinase regulatory subunit"/>
    <property type="match status" value="1"/>
</dbReference>
<evidence type="ECO:0000256" key="1">
    <source>
        <dbReference type="ARBA" id="ARBA00005753"/>
    </source>
</evidence>
<dbReference type="GO" id="GO:0005829">
    <property type="term" value="C:cytosol"/>
    <property type="evidence" value="ECO:0007669"/>
    <property type="project" value="TreeGrafter"/>
</dbReference>
<dbReference type="SMART" id="SM00100">
    <property type="entry name" value="cNMP"/>
    <property type="match status" value="2"/>
</dbReference>
<dbReference type="PROSITE" id="PS00888">
    <property type="entry name" value="CNMP_BINDING_1"/>
    <property type="match status" value="2"/>
</dbReference>
<evidence type="ECO:0000256" key="6">
    <source>
        <dbReference type="ARBA" id="ARBA00022741"/>
    </source>
</evidence>
<comment type="caution">
    <text evidence="13">The sequence shown here is derived from an EMBL/GenBank/DDBJ whole genome shotgun (WGS) entry which is preliminary data.</text>
</comment>
<dbReference type="FunFam" id="2.60.120.10:FF:000006">
    <property type="entry name" value="cAMP-dependent protein kinase type I-alpha regulatory subunit"/>
    <property type="match status" value="1"/>
</dbReference>
<evidence type="ECO:0000256" key="8">
    <source>
        <dbReference type="ARBA" id="ARBA00025979"/>
    </source>
</evidence>
<dbReference type="GO" id="GO:0016301">
    <property type="term" value="F:kinase activity"/>
    <property type="evidence" value="ECO:0007669"/>
    <property type="project" value="UniProtKB-KW"/>
</dbReference>
<keyword evidence="14" id="KW-1185">Reference proteome</keyword>
<dbReference type="GO" id="GO:0005634">
    <property type="term" value="C:nucleus"/>
    <property type="evidence" value="ECO:0007669"/>
    <property type="project" value="TreeGrafter"/>
</dbReference>
<feature type="binding site" evidence="10">
    <location>
        <position position="284"/>
    </location>
    <ligand>
        <name>3',5'-cyclic AMP</name>
        <dbReference type="ChEBI" id="CHEBI:58165"/>
        <label>1</label>
    </ligand>
</feature>
<evidence type="ECO:0000256" key="5">
    <source>
        <dbReference type="ARBA" id="ARBA00022737"/>
    </source>
</evidence>
<dbReference type="PIRSF" id="PIRSF000548">
    <property type="entry name" value="PK_regulatory"/>
    <property type="match status" value="1"/>
</dbReference>
<dbReference type="PANTHER" id="PTHR11635:SF152">
    <property type="entry name" value="CAMP-DEPENDENT PROTEIN KINASE TYPE I REGULATORY SUBUNIT-RELATED"/>
    <property type="match status" value="1"/>
</dbReference>
<dbReference type="GO" id="GO:0005952">
    <property type="term" value="C:cAMP-dependent protein kinase complex"/>
    <property type="evidence" value="ECO:0007669"/>
    <property type="project" value="InterPro"/>
</dbReference>
<feature type="binding site" evidence="10">
    <location>
        <position position="396"/>
    </location>
    <ligand>
        <name>3',5'-cyclic AMP</name>
        <dbReference type="ChEBI" id="CHEBI:58165"/>
        <label>2</label>
    </ligand>
</feature>
<gene>
    <name evidence="13" type="ORF">A1O3_02987</name>
</gene>
<keyword evidence="5" id="KW-0677">Repeat</keyword>
<name>W9YJS6_9EURO</name>
<dbReference type="PROSITE" id="PS00889">
    <property type="entry name" value="CNMP_BINDING_2"/>
    <property type="match status" value="2"/>
</dbReference>
<feature type="domain" description="Cyclic nucleotide-binding" evidence="12">
    <location>
        <begin position="197"/>
        <end position="326"/>
    </location>
</feature>
<dbReference type="SMART" id="SM00394">
    <property type="entry name" value="RIIa"/>
    <property type="match status" value="1"/>
</dbReference>
<dbReference type="eggNOG" id="KOG1113">
    <property type="taxonomic scope" value="Eukaryota"/>
</dbReference>
<dbReference type="CDD" id="cd12098">
    <property type="entry name" value="DD_R_ScPKA-like"/>
    <property type="match status" value="1"/>
</dbReference>
<feature type="region of interest" description="Disordered" evidence="11">
    <location>
        <begin position="131"/>
        <end position="182"/>
    </location>
</feature>
<dbReference type="InterPro" id="IPR000595">
    <property type="entry name" value="cNMP-bd_dom"/>
</dbReference>
<feature type="compositionally biased region" description="Polar residues" evidence="11">
    <location>
        <begin position="133"/>
        <end position="143"/>
    </location>
</feature>
<dbReference type="GeneID" id="19167117"/>
<dbReference type="Pfam" id="PF02197">
    <property type="entry name" value="RIIa"/>
    <property type="match status" value="1"/>
</dbReference>
<evidence type="ECO:0000256" key="11">
    <source>
        <dbReference type="SAM" id="MobiDB-lite"/>
    </source>
</evidence>
<dbReference type="OrthoDB" id="417078at2759"/>
<dbReference type="InterPro" id="IPR012198">
    <property type="entry name" value="cAMP_dep_PK_reg_su"/>
</dbReference>
<evidence type="ECO:0000313" key="13">
    <source>
        <dbReference type="EMBL" id="EXJ89920.1"/>
    </source>
</evidence>
<keyword evidence="6 9" id="KW-0547">Nucleotide-binding</keyword>
<dbReference type="PROSITE" id="PS50042">
    <property type="entry name" value="CNMP_BINDING_3"/>
    <property type="match status" value="2"/>
</dbReference>
<keyword evidence="7 9" id="KW-0114">cAMP</keyword>
<sequence>MSLPTPHQAVINALTKDLLQANPDDPLQYCANYFNRQLEVERATWQKADKPTTHAIRNMADTAGPFDSRNPFAAKNVSSIEEEDEDRDTFGSPTDPTFKSQASDRSPFGGSGFGAASGAAAGGGLFGNWLGGQDSSSAETETPAQPLPNNYAAGRRTSVSAESMQPDADSGNWKAPKHSKTPEQFERLRKAVAGNFLFSSLDEESFRLVLDALVEKSIPASNIKVITQGDEGDYFYVVESGEFDIYINPSGSVESGPEGLGNKVGTIGPGGSFGELALMYNAPRAATIVSASKGGLLWALDRVTFRRILMDNAFQKRKMYESFLEEVPLLSSLKPYERSKIADALETSKFNAGTNIITEGEPGDSFYLLESGEAVAYKQGIDKPVKEYKRGDFFGELALLDDKPRAASVVAQTDVKVARLGRDGFKRLLGPVESIMRREEYEAGESLDPLSQHKTVT</sequence>
<dbReference type="Proteomes" id="UP000019478">
    <property type="component" value="Unassembled WGS sequence"/>
</dbReference>
<evidence type="ECO:0000256" key="3">
    <source>
        <dbReference type="ARBA" id="ARBA00022553"/>
    </source>
</evidence>
<evidence type="ECO:0000256" key="7">
    <source>
        <dbReference type="ARBA" id="ARBA00023149"/>
    </source>
</evidence>
<dbReference type="AlphaFoldDB" id="W9YJS6"/>
<keyword evidence="4 9" id="KW-0116">cAMP-binding</keyword>
<evidence type="ECO:0000256" key="2">
    <source>
        <dbReference type="ARBA" id="ARBA00020355"/>
    </source>
</evidence>
<evidence type="ECO:0000256" key="4">
    <source>
        <dbReference type="ARBA" id="ARBA00022566"/>
    </source>
</evidence>
<dbReference type="Gene3D" id="2.60.120.10">
    <property type="entry name" value="Jelly Rolls"/>
    <property type="match status" value="2"/>
</dbReference>
<dbReference type="GO" id="GO:0030552">
    <property type="term" value="F:cAMP binding"/>
    <property type="evidence" value="ECO:0007669"/>
    <property type="project" value="UniProtKB-KW"/>
</dbReference>
<feature type="binding site" evidence="10">
    <location>
        <position position="405"/>
    </location>
    <ligand>
        <name>3',5'-cyclic AMP</name>
        <dbReference type="ChEBI" id="CHEBI:58165"/>
        <label>2</label>
    </ligand>
</feature>
<feature type="domain" description="Cyclic nucleotide-binding" evidence="12">
    <location>
        <begin position="329"/>
        <end position="446"/>
    </location>
</feature>
<dbReference type="PANTHER" id="PTHR11635">
    <property type="entry name" value="CAMP-DEPENDENT PROTEIN KINASE REGULATORY CHAIN"/>
    <property type="match status" value="1"/>
</dbReference>
<evidence type="ECO:0000259" key="12">
    <source>
        <dbReference type="PROSITE" id="PS50042"/>
    </source>
</evidence>
<dbReference type="CDD" id="cd00038">
    <property type="entry name" value="CAP_ED"/>
    <property type="match status" value="2"/>
</dbReference>
<feature type="compositionally biased region" description="Polar residues" evidence="11">
    <location>
        <begin position="91"/>
        <end position="104"/>
    </location>
</feature>
<proteinExistence type="inferred from homology"/>
<feature type="region of interest" description="Disordered" evidence="11">
    <location>
        <begin position="77"/>
        <end position="111"/>
    </location>
</feature>
<comment type="similarity">
    <text evidence="1 9">Belongs to the cAMP-dependent kinase regulatory chain family.</text>
</comment>
<feature type="binding site" evidence="10">
    <location>
        <position position="275"/>
    </location>
    <ligand>
        <name>3',5'-cyclic AMP</name>
        <dbReference type="ChEBI" id="CHEBI:58165"/>
        <label>1</label>
    </ligand>
</feature>
<dbReference type="InterPro" id="IPR014710">
    <property type="entry name" value="RmlC-like_jellyroll"/>
</dbReference>
<keyword evidence="13" id="KW-0808">Transferase</keyword>
<evidence type="ECO:0000256" key="9">
    <source>
        <dbReference type="PIRNR" id="PIRNR000548"/>
    </source>
</evidence>
<dbReference type="RefSeq" id="XP_007731317.1">
    <property type="nucleotide sequence ID" value="XM_007733127.1"/>
</dbReference>
<dbReference type="GO" id="GO:0033554">
    <property type="term" value="P:cellular response to stress"/>
    <property type="evidence" value="ECO:0007669"/>
    <property type="project" value="UniProtKB-ARBA"/>
</dbReference>
<protein>
    <recommendedName>
        <fullName evidence="2 9">cAMP-dependent protein kinase regulatory subunit</fullName>
    </recommendedName>
</protein>
<dbReference type="EMBL" id="AMGY01000002">
    <property type="protein sequence ID" value="EXJ89920.1"/>
    <property type="molecule type" value="Genomic_DNA"/>
</dbReference>
<organism evidence="13 14">
    <name type="scientific">Capronia epimyces CBS 606.96</name>
    <dbReference type="NCBI Taxonomy" id="1182542"/>
    <lineage>
        <taxon>Eukaryota</taxon>
        <taxon>Fungi</taxon>
        <taxon>Dikarya</taxon>
        <taxon>Ascomycota</taxon>
        <taxon>Pezizomycotina</taxon>
        <taxon>Eurotiomycetes</taxon>
        <taxon>Chaetothyriomycetidae</taxon>
        <taxon>Chaetothyriales</taxon>
        <taxon>Herpotrichiellaceae</taxon>
        <taxon>Capronia</taxon>
    </lineage>
</organism>
<dbReference type="InterPro" id="IPR050503">
    <property type="entry name" value="cAMP-dep_PK_reg_su-like"/>
</dbReference>
<accession>W9YJS6</accession>
<reference evidence="13 14" key="1">
    <citation type="submission" date="2013-03" db="EMBL/GenBank/DDBJ databases">
        <title>The Genome Sequence of Capronia epimyces CBS 606.96.</title>
        <authorList>
            <consortium name="The Broad Institute Genomics Platform"/>
            <person name="Cuomo C."/>
            <person name="de Hoog S."/>
            <person name="Gorbushina A."/>
            <person name="Walker B."/>
            <person name="Young S.K."/>
            <person name="Zeng Q."/>
            <person name="Gargeya S."/>
            <person name="Fitzgerald M."/>
            <person name="Haas B."/>
            <person name="Abouelleil A."/>
            <person name="Allen A.W."/>
            <person name="Alvarado L."/>
            <person name="Arachchi H.M."/>
            <person name="Berlin A.M."/>
            <person name="Chapman S.B."/>
            <person name="Gainer-Dewar J."/>
            <person name="Goldberg J."/>
            <person name="Griggs A."/>
            <person name="Gujja S."/>
            <person name="Hansen M."/>
            <person name="Howarth C."/>
            <person name="Imamovic A."/>
            <person name="Ireland A."/>
            <person name="Larimer J."/>
            <person name="McCowan C."/>
            <person name="Murphy C."/>
            <person name="Pearson M."/>
            <person name="Poon T.W."/>
            <person name="Priest M."/>
            <person name="Roberts A."/>
            <person name="Saif S."/>
            <person name="Shea T."/>
            <person name="Sisk P."/>
            <person name="Sykes S."/>
            <person name="Wortman J."/>
            <person name="Nusbaum C."/>
            <person name="Birren B."/>
        </authorList>
    </citation>
    <scope>NUCLEOTIDE SEQUENCE [LARGE SCALE GENOMIC DNA]</scope>
    <source>
        <strain evidence="13 14">CBS 606.96</strain>
    </source>
</reference>
<dbReference type="GO" id="GO:0004862">
    <property type="term" value="F:cAMP-dependent protein kinase inhibitor activity"/>
    <property type="evidence" value="ECO:0007669"/>
    <property type="project" value="TreeGrafter"/>
</dbReference>
<dbReference type="InterPro" id="IPR003117">
    <property type="entry name" value="cAMP_dep_PK_reg_su_I/II_a/b"/>
</dbReference>
<dbReference type="Pfam" id="PF00027">
    <property type="entry name" value="cNMP_binding"/>
    <property type="match status" value="2"/>
</dbReference>
<evidence type="ECO:0000256" key="10">
    <source>
        <dbReference type="PIRSR" id="PIRSR000548-1"/>
    </source>
</evidence>
<dbReference type="GO" id="GO:0034236">
    <property type="term" value="F:protein kinase A catalytic subunit binding"/>
    <property type="evidence" value="ECO:0007669"/>
    <property type="project" value="TreeGrafter"/>
</dbReference>
<dbReference type="STRING" id="1182542.W9YJS6"/>
<keyword evidence="3" id="KW-0597">Phosphoprotein</keyword>
<keyword evidence="13" id="KW-0418">Kinase</keyword>